<reference evidence="1" key="1">
    <citation type="submission" date="2018-05" db="EMBL/GenBank/DDBJ databases">
        <authorList>
            <person name="Lanie J.A."/>
            <person name="Ng W.-L."/>
            <person name="Kazmierczak K.M."/>
            <person name="Andrzejewski T.M."/>
            <person name="Davidsen T.M."/>
            <person name="Wayne K.J."/>
            <person name="Tettelin H."/>
            <person name="Glass J.I."/>
            <person name="Rusch D."/>
            <person name="Podicherti R."/>
            <person name="Tsui H.-C.T."/>
            <person name="Winkler M.E."/>
        </authorList>
    </citation>
    <scope>NUCLEOTIDE SEQUENCE</scope>
</reference>
<dbReference type="Gene3D" id="2.60.120.10">
    <property type="entry name" value="Jelly Rolls"/>
    <property type="match status" value="1"/>
</dbReference>
<dbReference type="SUPFAM" id="SSF51182">
    <property type="entry name" value="RmlC-like cupins"/>
    <property type="match status" value="1"/>
</dbReference>
<protein>
    <recommendedName>
        <fullName evidence="2">Mannose-6-phosphate isomerase type II C-terminal domain-containing protein</fullName>
    </recommendedName>
</protein>
<organism evidence="1">
    <name type="scientific">marine metagenome</name>
    <dbReference type="NCBI Taxonomy" id="408172"/>
    <lineage>
        <taxon>unclassified sequences</taxon>
        <taxon>metagenomes</taxon>
        <taxon>ecological metagenomes</taxon>
    </lineage>
</organism>
<sequence length="139" mass="16248">MKEQRFIMNEVIYNGSVYAIFGDTNKIDYGTTFFGSSEERLQFSALRYKKGKILQNHIHKHRPRIIERTQESWVVLKGKARVFVSNENKKIIHEQIINAGQFFISYKGGHGYEILEDETIVVENKLGDFIGVEEDKEKF</sequence>
<proteinExistence type="predicted"/>
<dbReference type="InterPro" id="IPR011051">
    <property type="entry name" value="RmlC_Cupin_sf"/>
</dbReference>
<accession>A0A382U5C4</accession>
<evidence type="ECO:0000313" key="1">
    <source>
        <dbReference type="EMBL" id="SVD29506.1"/>
    </source>
</evidence>
<gene>
    <name evidence="1" type="ORF">METZ01_LOCUS382360</name>
</gene>
<dbReference type="EMBL" id="UINC01141643">
    <property type="protein sequence ID" value="SVD29506.1"/>
    <property type="molecule type" value="Genomic_DNA"/>
</dbReference>
<evidence type="ECO:0008006" key="2">
    <source>
        <dbReference type="Google" id="ProtNLM"/>
    </source>
</evidence>
<dbReference type="InterPro" id="IPR014710">
    <property type="entry name" value="RmlC-like_jellyroll"/>
</dbReference>
<dbReference type="AlphaFoldDB" id="A0A382U5C4"/>
<name>A0A382U5C4_9ZZZZ</name>